<evidence type="ECO:0000313" key="2">
    <source>
        <dbReference type="Proteomes" id="UP000799755"/>
    </source>
</evidence>
<dbReference type="EMBL" id="MU003563">
    <property type="protein sequence ID" value="KAF2462764.1"/>
    <property type="molecule type" value="Genomic_DNA"/>
</dbReference>
<proteinExistence type="predicted"/>
<keyword evidence="2" id="KW-1185">Reference proteome</keyword>
<sequence>MDNVFFCGVVTSPWDHPTPPSIHPSTHPSTNSNQHQCMIIHPRNPPPISDRPNFPDLNPGPYRTIQCQPPTHMKQTEHRKESPLFQMQSRILIRN</sequence>
<protein>
    <submittedName>
        <fullName evidence="1">Uncharacterized protein</fullName>
    </submittedName>
</protein>
<reference evidence="1" key="1">
    <citation type="journal article" date="2020" name="Stud. Mycol.">
        <title>101 Dothideomycetes genomes: a test case for predicting lifestyles and emergence of pathogens.</title>
        <authorList>
            <person name="Haridas S."/>
            <person name="Albert R."/>
            <person name="Binder M."/>
            <person name="Bloem J."/>
            <person name="Labutti K."/>
            <person name="Salamov A."/>
            <person name="Andreopoulos B."/>
            <person name="Baker S."/>
            <person name="Barry K."/>
            <person name="Bills G."/>
            <person name="Bluhm B."/>
            <person name="Cannon C."/>
            <person name="Castanera R."/>
            <person name="Culley D."/>
            <person name="Daum C."/>
            <person name="Ezra D."/>
            <person name="Gonzalez J."/>
            <person name="Henrissat B."/>
            <person name="Kuo A."/>
            <person name="Liang C."/>
            <person name="Lipzen A."/>
            <person name="Lutzoni F."/>
            <person name="Magnuson J."/>
            <person name="Mondo S."/>
            <person name="Nolan M."/>
            <person name="Ohm R."/>
            <person name="Pangilinan J."/>
            <person name="Park H.-J."/>
            <person name="Ramirez L."/>
            <person name="Alfaro M."/>
            <person name="Sun H."/>
            <person name="Tritt A."/>
            <person name="Yoshinaga Y."/>
            <person name="Zwiers L.-H."/>
            <person name="Turgeon B."/>
            <person name="Goodwin S."/>
            <person name="Spatafora J."/>
            <person name="Crous P."/>
            <person name="Grigoriev I."/>
        </authorList>
    </citation>
    <scope>NUCLEOTIDE SEQUENCE</scope>
    <source>
        <strain evidence="1">ATCC 200398</strain>
    </source>
</reference>
<gene>
    <name evidence="1" type="ORF">BDR25DRAFT_363599</name>
</gene>
<name>A0ACB6Q735_9PLEO</name>
<organism evidence="1 2">
    <name type="scientific">Lindgomyces ingoldianus</name>
    <dbReference type="NCBI Taxonomy" id="673940"/>
    <lineage>
        <taxon>Eukaryota</taxon>
        <taxon>Fungi</taxon>
        <taxon>Dikarya</taxon>
        <taxon>Ascomycota</taxon>
        <taxon>Pezizomycotina</taxon>
        <taxon>Dothideomycetes</taxon>
        <taxon>Pleosporomycetidae</taxon>
        <taxon>Pleosporales</taxon>
        <taxon>Lindgomycetaceae</taxon>
        <taxon>Lindgomyces</taxon>
    </lineage>
</organism>
<evidence type="ECO:0000313" key="1">
    <source>
        <dbReference type="EMBL" id="KAF2462764.1"/>
    </source>
</evidence>
<dbReference type="Proteomes" id="UP000799755">
    <property type="component" value="Unassembled WGS sequence"/>
</dbReference>
<accession>A0ACB6Q735</accession>
<comment type="caution">
    <text evidence="1">The sequence shown here is derived from an EMBL/GenBank/DDBJ whole genome shotgun (WGS) entry which is preliminary data.</text>
</comment>